<comment type="cofactor">
    <cofactor evidence="2">
        <name>Ca(2+)</name>
        <dbReference type="ChEBI" id="CHEBI:29108"/>
    </cofactor>
</comment>
<dbReference type="Gene3D" id="2.120.10.30">
    <property type="entry name" value="TolB, C-terminal domain"/>
    <property type="match status" value="1"/>
</dbReference>
<evidence type="ECO:0000256" key="6">
    <source>
        <dbReference type="ARBA" id="ARBA00008853"/>
    </source>
</evidence>
<dbReference type="InterPro" id="IPR011042">
    <property type="entry name" value="6-blade_b-propeller_TolB-like"/>
</dbReference>
<evidence type="ECO:0000256" key="2">
    <source>
        <dbReference type="ARBA" id="ARBA00001913"/>
    </source>
</evidence>
<dbReference type="FunFam" id="2.120.10.30:FF:000027">
    <property type="entry name" value="Regucalcin homologue"/>
    <property type="match status" value="1"/>
</dbReference>
<comment type="cofactor">
    <cofactor evidence="3">
        <name>Mn(2+)</name>
        <dbReference type="ChEBI" id="CHEBI:29035"/>
    </cofactor>
</comment>
<evidence type="ECO:0000256" key="5">
    <source>
        <dbReference type="ARBA" id="ARBA00004496"/>
    </source>
</evidence>
<proteinExistence type="inferred from homology"/>
<dbReference type="InterPro" id="IPR005511">
    <property type="entry name" value="SMP-30"/>
</dbReference>
<evidence type="ECO:0000256" key="1">
    <source>
        <dbReference type="ARBA" id="ARBA00001589"/>
    </source>
</evidence>
<evidence type="ECO:0000256" key="10">
    <source>
        <dbReference type="ARBA" id="ARBA00022723"/>
    </source>
</evidence>
<evidence type="ECO:0000256" key="7">
    <source>
        <dbReference type="ARBA" id="ARBA00013227"/>
    </source>
</evidence>
<keyword evidence="18" id="KW-1185">Reference proteome</keyword>
<comment type="similarity">
    <text evidence="6">Belongs to the SMP-30/CGR1 family.</text>
</comment>
<dbReference type="Proteomes" id="UP001154114">
    <property type="component" value="Chromosome 15"/>
</dbReference>
<dbReference type="SUPFAM" id="SSF63829">
    <property type="entry name" value="Calcium-dependent phosphotriesterase"/>
    <property type="match status" value="1"/>
</dbReference>
<dbReference type="GO" id="GO:0005509">
    <property type="term" value="F:calcium ion binding"/>
    <property type="evidence" value="ECO:0007669"/>
    <property type="project" value="InterPro"/>
</dbReference>
<evidence type="ECO:0000256" key="14">
    <source>
        <dbReference type="PIRSR" id="PIRSR605511-1"/>
    </source>
</evidence>
<feature type="binding site" evidence="15">
    <location>
        <position position="16"/>
    </location>
    <ligand>
        <name>a divalent metal cation</name>
        <dbReference type="ChEBI" id="CHEBI:60240"/>
    </ligand>
</feature>
<comment type="subcellular location">
    <subcellularLocation>
        <location evidence="5">Cytoplasm</location>
    </subcellularLocation>
</comment>
<dbReference type="AlphaFoldDB" id="A0A9N8KTT5"/>
<feature type="binding site" evidence="15">
    <location>
        <position position="165"/>
    </location>
    <ligand>
        <name>a divalent metal cation</name>
        <dbReference type="ChEBI" id="CHEBI:60240"/>
    </ligand>
</feature>
<protein>
    <recommendedName>
        <fullName evidence="8">Regucalcin</fullName>
        <ecNumber evidence="7">3.1.1.17</ecNumber>
    </recommendedName>
    <alternativeName>
        <fullName evidence="13">Gluconolactonase</fullName>
    </alternativeName>
</protein>
<evidence type="ECO:0000256" key="11">
    <source>
        <dbReference type="ARBA" id="ARBA00022801"/>
    </source>
</evidence>
<evidence type="ECO:0000313" key="17">
    <source>
        <dbReference type="EMBL" id="CAD0201971.1"/>
    </source>
</evidence>
<dbReference type="InterPro" id="IPR013658">
    <property type="entry name" value="SGL"/>
</dbReference>
<dbReference type="EMBL" id="LR824018">
    <property type="protein sequence ID" value="CAD0201971.1"/>
    <property type="molecule type" value="Genomic_DNA"/>
</dbReference>
<dbReference type="GO" id="GO:0030234">
    <property type="term" value="F:enzyme regulator activity"/>
    <property type="evidence" value="ECO:0007669"/>
    <property type="project" value="InterPro"/>
</dbReference>
<dbReference type="OrthoDB" id="7098285at2759"/>
<dbReference type="EC" id="3.1.1.17" evidence="7"/>
<dbReference type="GO" id="GO:0019853">
    <property type="term" value="P:L-ascorbic acid biosynthetic process"/>
    <property type="evidence" value="ECO:0007669"/>
    <property type="project" value="TreeGrafter"/>
</dbReference>
<evidence type="ECO:0000256" key="4">
    <source>
        <dbReference type="ARBA" id="ARBA00001946"/>
    </source>
</evidence>
<evidence type="ECO:0000256" key="8">
    <source>
        <dbReference type="ARBA" id="ARBA00016808"/>
    </source>
</evidence>
<feature type="domain" description="SMP-30/Gluconolactonase/LRE-like region" evidence="16">
    <location>
        <begin position="14"/>
        <end position="276"/>
    </location>
</feature>
<evidence type="ECO:0000313" key="18">
    <source>
        <dbReference type="Proteomes" id="UP001154114"/>
    </source>
</evidence>
<feature type="binding site" evidence="15">
    <location>
        <position position="114"/>
    </location>
    <ligand>
        <name>substrate</name>
    </ligand>
</feature>
<evidence type="ECO:0000259" key="16">
    <source>
        <dbReference type="Pfam" id="PF08450"/>
    </source>
</evidence>
<evidence type="ECO:0000256" key="3">
    <source>
        <dbReference type="ARBA" id="ARBA00001936"/>
    </source>
</evidence>
<sequence length="311" mass="33683">MAPVVKQVTDSVTFGEGPHWHSDEGVLYFVGIGAKVGDGVAAVHKYDPATGKLVTAKLEISPHFILPIEGKKNHFLITQGRKVVEIEWFGDENTPKILRTVTEVDQDFSGNELNDGKADPRGRLFTGTIGHYEGLNVLFKKDCSLYRIDLSGSTTKAASNVICSNGLCWDLKEKAFYYVDSISYVIQRFDYDVETGDISNPRSVFGVKENGLSGFADGMTIDTDGNLWVAMFYGSCVLKIDPRTGSILERIPIPAKEVTSVTFGGPNLDILYVTTGRMGYGGPADPPPAGAVFAVTGISAKGHPNVNVRIN</sequence>
<evidence type="ECO:0000256" key="9">
    <source>
        <dbReference type="ARBA" id="ARBA00022490"/>
    </source>
</evidence>
<evidence type="ECO:0000256" key="12">
    <source>
        <dbReference type="ARBA" id="ARBA00022837"/>
    </source>
</evidence>
<dbReference type="InterPro" id="IPR008367">
    <property type="entry name" value="Regucalcin"/>
</dbReference>
<keyword evidence="9" id="KW-0963">Cytoplasm</keyword>
<reference evidence="17" key="1">
    <citation type="submission" date="2021-12" db="EMBL/GenBank/DDBJ databases">
        <authorList>
            <person name="King R."/>
        </authorList>
    </citation>
    <scope>NUCLEOTIDE SEQUENCE</scope>
</reference>
<comment type="cofactor">
    <cofactor evidence="4">
        <name>Mg(2+)</name>
        <dbReference type="ChEBI" id="CHEBI:18420"/>
    </cofactor>
</comment>
<dbReference type="GO" id="GO:0004341">
    <property type="term" value="F:gluconolactonase activity"/>
    <property type="evidence" value="ECO:0007669"/>
    <property type="project" value="UniProtKB-EC"/>
</dbReference>
<feature type="active site" description="Proton donor/acceptor" evidence="14">
    <location>
        <position position="217"/>
    </location>
</feature>
<feature type="binding site" evidence="15">
    <location>
        <position position="217"/>
    </location>
    <ligand>
        <name>a divalent metal cation</name>
        <dbReference type="ChEBI" id="CHEBI:60240"/>
    </ligand>
</feature>
<dbReference type="PANTHER" id="PTHR10907">
    <property type="entry name" value="REGUCALCIN"/>
    <property type="match status" value="1"/>
</dbReference>
<comment type="catalytic activity">
    <reaction evidence="1">
        <text>D-glucono-1,5-lactone + H2O = D-gluconate + H(+)</text>
        <dbReference type="Rhea" id="RHEA:10440"/>
        <dbReference type="ChEBI" id="CHEBI:15377"/>
        <dbReference type="ChEBI" id="CHEBI:15378"/>
        <dbReference type="ChEBI" id="CHEBI:16217"/>
        <dbReference type="ChEBI" id="CHEBI:18391"/>
        <dbReference type="EC" id="3.1.1.17"/>
    </reaction>
</comment>
<dbReference type="Pfam" id="PF08450">
    <property type="entry name" value="SGL"/>
    <property type="match status" value="1"/>
</dbReference>
<dbReference type="PRINTS" id="PR01791">
    <property type="entry name" value="REGUCALCIN"/>
</dbReference>
<keyword evidence="11" id="KW-0378">Hydrolase</keyword>
<evidence type="ECO:0000256" key="15">
    <source>
        <dbReference type="PIRSR" id="PIRSR605511-2"/>
    </source>
</evidence>
<gene>
    <name evidence="17" type="ORF">CINC_LOCUS3639</name>
</gene>
<dbReference type="PANTHER" id="PTHR10907:SF66">
    <property type="entry name" value="MIP34848P1-RELATED"/>
    <property type="match status" value="1"/>
</dbReference>
<accession>A0A9N8KTT5</accession>
<comment type="cofactor">
    <cofactor evidence="15">
        <name>Zn(2+)</name>
        <dbReference type="ChEBI" id="CHEBI:29105"/>
    </cofactor>
    <text evidence="15">Binds 1 divalent metal cation per subunit.</text>
</comment>
<dbReference type="GO" id="GO:0005737">
    <property type="term" value="C:cytoplasm"/>
    <property type="evidence" value="ECO:0007669"/>
    <property type="project" value="UniProtKB-SubCell"/>
</dbReference>
<dbReference type="PRINTS" id="PR01790">
    <property type="entry name" value="SMP30FAMILY"/>
</dbReference>
<name>A0A9N8KTT5_CHRIL</name>
<evidence type="ECO:0000256" key="13">
    <source>
        <dbReference type="ARBA" id="ARBA00032464"/>
    </source>
</evidence>
<keyword evidence="10 15" id="KW-0479">Metal-binding</keyword>
<organism evidence="17 18">
    <name type="scientific">Chrysodeixis includens</name>
    <name type="common">Soybean looper</name>
    <name type="synonym">Pseudoplusia includens</name>
    <dbReference type="NCBI Taxonomy" id="689277"/>
    <lineage>
        <taxon>Eukaryota</taxon>
        <taxon>Metazoa</taxon>
        <taxon>Ecdysozoa</taxon>
        <taxon>Arthropoda</taxon>
        <taxon>Hexapoda</taxon>
        <taxon>Insecta</taxon>
        <taxon>Pterygota</taxon>
        <taxon>Neoptera</taxon>
        <taxon>Endopterygota</taxon>
        <taxon>Lepidoptera</taxon>
        <taxon>Glossata</taxon>
        <taxon>Ditrysia</taxon>
        <taxon>Noctuoidea</taxon>
        <taxon>Noctuidae</taxon>
        <taxon>Plusiinae</taxon>
        <taxon>Chrysodeixis</taxon>
    </lineage>
</organism>
<keyword evidence="15" id="KW-0862">Zinc</keyword>
<keyword evidence="12" id="KW-0106">Calcium</keyword>